<accession>A0A0E9T4M9</accession>
<reference evidence="1" key="2">
    <citation type="journal article" date="2015" name="Fish Shellfish Immunol.">
        <title>Early steps in the European eel (Anguilla anguilla)-Vibrio vulnificus interaction in the gills: Role of the RtxA13 toxin.</title>
        <authorList>
            <person name="Callol A."/>
            <person name="Pajuelo D."/>
            <person name="Ebbesson L."/>
            <person name="Teles M."/>
            <person name="MacKenzie S."/>
            <person name="Amaro C."/>
        </authorList>
    </citation>
    <scope>NUCLEOTIDE SEQUENCE</scope>
</reference>
<reference evidence="1" key="1">
    <citation type="submission" date="2014-11" db="EMBL/GenBank/DDBJ databases">
        <authorList>
            <person name="Amaro Gonzalez C."/>
        </authorList>
    </citation>
    <scope>NUCLEOTIDE SEQUENCE</scope>
</reference>
<sequence>MYYAFKGGIITGLKSYMRHLVYPESGGPLDALNAELQTVSR</sequence>
<protein>
    <submittedName>
        <fullName evidence="1">Uncharacterized protein</fullName>
    </submittedName>
</protein>
<name>A0A0E9T4M9_ANGAN</name>
<proteinExistence type="predicted"/>
<evidence type="ECO:0000313" key="1">
    <source>
        <dbReference type="EMBL" id="JAH47603.1"/>
    </source>
</evidence>
<organism evidence="1">
    <name type="scientific">Anguilla anguilla</name>
    <name type="common">European freshwater eel</name>
    <name type="synonym">Muraena anguilla</name>
    <dbReference type="NCBI Taxonomy" id="7936"/>
    <lineage>
        <taxon>Eukaryota</taxon>
        <taxon>Metazoa</taxon>
        <taxon>Chordata</taxon>
        <taxon>Craniata</taxon>
        <taxon>Vertebrata</taxon>
        <taxon>Euteleostomi</taxon>
        <taxon>Actinopterygii</taxon>
        <taxon>Neopterygii</taxon>
        <taxon>Teleostei</taxon>
        <taxon>Anguilliformes</taxon>
        <taxon>Anguillidae</taxon>
        <taxon>Anguilla</taxon>
    </lineage>
</organism>
<dbReference type="EMBL" id="GBXM01060974">
    <property type="protein sequence ID" value="JAH47603.1"/>
    <property type="molecule type" value="Transcribed_RNA"/>
</dbReference>
<dbReference type="AlphaFoldDB" id="A0A0E9T4M9"/>